<organism evidence="12 13">
    <name type="scientific">Pseudoduganella lutea</name>
    <dbReference type="NCBI Taxonomy" id="321985"/>
    <lineage>
        <taxon>Bacteria</taxon>
        <taxon>Pseudomonadati</taxon>
        <taxon>Pseudomonadota</taxon>
        <taxon>Betaproteobacteria</taxon>
        <taxon>Burkholderiales</taxon>
        <taxon>Oxalobacteraceae</taxon>
        <taxon>Telluria group</taxon>
        <taxon>Pseudoduganella</taxon>
    </lineage>
</organism>
<dbReference type="EMBL" id="CP035913">
    <property type="protein sequence ID" value="QBE61720.1"/>
    <property type="molecule type" value="Genomic_DNA"/>
</dbReference>
<reference evidence="12 13" key="1">
    <citation type="submission" date="2019-02" db="EMBL/GenBank/DDBJ databases">
        <title>Draft Genome Sequences of Six Type Strains of the Genus Massilia.</title>
        <authorList>
            <person name="Miess H."/>
            <person name="Frediansyhah A."/>
            <person name="Gross H."/>
        </authorList>
    </citation>
    <scope>NUCLEOTIDE SEQUENCE [LARGE SCALE GENOMIC DNA]</scope>
    <source>
        <strain evidence="12 13">DSM 17473</strain>
    </source>
</reference>
<keyword evidence="6" id="KW-0418">Kinase</keyword>
<dbReference type="PANTHER" id="PTHR43547">
    <property type="entry name" value="TWO-COMPONENT HISTIDINE KINASE"/>
    <property type="match status" value="1"/>
</dbReference>
<dbReference type="FunFam" id="3.30.565.10:FF:000006">
    <property type="entry name" value="Sensor histidine kinase WalK"/>
    <property type="match status" value="1"/>
</dbReference>
<protein>
    <recommendedName>
        <fullName evidence="3">histidine kinase</fullName>
        <ecNumber evidence="3">2.7.13.3</ecNumber>
    </recommendedName>
</protein>
<dbReference type="Pfam" id="PF08447">
    <property type="entry name" value="PAS_3"/>
    <property type="match status" value="2"/>
</dbReference>
<dbReference type="Pfam" id="PF00512">
    <property type="entry name" value="HisKA"/>
    <property type="match status" value="1"/>
</dbReference>
<dbReference type="NCBIfam" id="TIGR00229">
    <property type="entry name" value="sensory_box"/>
    <property type="match status" value="2"/>
</dbReference>
<evidence type="ECO:0000259" key="10">
    <source>
        <dbReference type="PROSITE" id="PS50112"/>
    </source>
</evidence>
<evidence type="ECO:0000256" key="2">
    <source>
        <dbReference type="ARBA" id="ARBA00004429"/>
    </source>
</evidence>
<dbReference type="Pfam" id="PF02518">
    <property type="entry name" value="HATPase_c"/>
    <property type="match status" value="1"/>
</dbReference>
<dbReference type="InterPro" id="IPR001610">
    <property type="entry name" value="PAC"/>
</dbReference>
<keyword evidence="4" id="KW-0597">Phosphoprotein</keyword>
<evidence type="ECO:0000256" key="1">
    <source>
        <dbReference type="ARBA" id="ARBA00000085"/>
    </source>
</evidence>
<feature type="domain" description="PAC" evidence="11">
    <location>
        <begin position="423"/>
        <end position="475"/>
    </location>
</feature>
<dbReference type="InterPro" id="IPR013656">
    <property type="entry name" value="PAS_4"/>
</dbReference>
<evidence type="ECO:0000259" key="11">
    <source>
        <dbReference type="PROSITE" id="PS50113"/>
    </source>
</evidence>
<dbReference type="Pfam" id="PF08448">
    <property type="entry name" value="PAS_4"/>
    <property type="match status" value="1"/>
</dbReference>
<evidence type="ECO:0000256" key="3">
    <source>
        <dbReference type="ARBA" id="ARBA00012438"/>
    </source>
</evidence>
<dbReference type="PROSITE" id="PS50112">
    <property type="entry name" value="PAS"/>
    <property type="match status" value="1"/>
</dbReference>
<dbReference type="Gene3D" id="3.30.565.10">
    <property type="entry name" value="Histidine kinase-like ATPase, C-terminal domain"/>
    <property type="match status" value="1"/>
</dbReference>
<keyword evidence="5" id="KW-0808">Transferase</keyword>
<keyword evidence="13" id="KW-1185">Reference proteome</keyword>
<dbReference type="SUPFAM" id="SSF47384">
    <property type="entry name" value="Homodimeric domain of signal transducing histidine kinase"/>
    <property type="match status" value="1"/>
</dbReference>
<dbReference type="SMART" id="SM00387">
    <property type="entry name" value="HATPase_c"/>
    <property type="match status" value="1"/>
</dbReference>
<feature type="domain" description="PAC" evidence="11">
    <location>
        <begin position="276"/>
        <end position="328"/>
    </location>
</feature>
<comment type="subcellular location">
    <subcellularLocation>
        <location evidence="2">Cell inner membrane</location>
        <topology evidence="2">Multi-pass membrane protein</topology>
    </subcellularLocation>
</comment>
<dbReference type="CDD" id="cd00075">
    <property type="entry name" value="HATPase"/>
    <property type="match status" value="1"/>
</dbReference>
<dbReference type="SUPFAM" id="SSF55874">
    <property type="entry name" value="ATPase domain of HSP90 chaperone/DNA topoisomerase II/histidine kinase"/>
    <property type="match status" value="1"/>
</dbReference>
<dbReference type="InterPro" id="IPR036890">
    <property type="entry name" value="HATPase_C_sf"/>
</dbReference>
<dbReference type="InterPro" id="IPR003661">
    <property type="entry name" value="HisK_dim/P_dom"/>
</dbReference>
<dbReference type="SUPFAM" id="SSF55785">
    <property type="entry name" value="PYP-like sensor domain (PAS domain)"/>
    <property type="match status" value="3"/>
</dbReference>
<dbReference type="FunFam" id="3.30.450.20:FF:000099">
    <property type="entry name" value="Sensory box sensor histidine kinase"/>
    <property type="match status" value="1"/>
</dbReference>
<gene>
    <name evidence="12" type="ORF">EWM63_00835</name>
</gene>
<dbReference type="SMART" id="SM00091">
    <property type="entry name" value="PAS"/>
    <property type="match status" value="2"/>
</dbReference>
<dbReference type="InterPro" id="IPR000700">
    <property type="entry name" value="PAS-assoc_C"/>
</dbReference>
<comment type="catalytic activity">
    <reaction evidence="1">
        <text>ATP + protein L-histidine = ADP + protein N-phospho-L-histidine.</text>
        <dbReference type="EC" id="2.7.13.3"/>
    </reaction>
</comment>
<dbReference type="PANTHER" id="PTHR43547:SF2">
    <property type="entry name" value="HYBRID SIGNAL TRANSDUCTION HISTIDINE KINASE C"/>
    <property type="match status" value="1"/>
</dbReference>
<dbReference type="KEGG" id="plue:EWM63_00835"/>
<evidence type="ECO:0000313" key="13">
    <source>
        <dbReference type="Proteomes" id="UP000290637"/>
    </source>
</evidence>
<dbReference type="CDD" id="cd00082">
    <property type="entry name" value="HisKA"/>
    <property type="match status" value="1"/>
</dbReference>
<dbReference type="PROSITE" id="PS50113">
    <property type="entry name" value="PAC"/>
    <property type="match status" value="2"/>
</dbReference>
<evidence type="ECO:0000256" key="5">
    <source>
        <dbReference type="ARBA" id="ARBA00022679"/>
    </source>
</evidence>
<evidence type="ECO:0000256" key="6">
    <source>
        <dbReference type="ARBA" id="ARBA00022777"/>
    </source>
</evidence>
<dbReference type="OrthoDB" id="9087351at2"/>
<dbReference type="Gene3D" id="1.10.287.130">
    <property type="match status" value="1"/>
</dbReference>
<dbReference type="PROSITE" id="PS50109">
    <property type="entry name" value="HIS_KIN"/>
    <property type="match status" value="1"/>
</dbReference>
<dbReference type="InterPro" id="IPR036097">
    <property type="entry name" value="HisK_dim/P_sf"/>
</dbReference>
<keyword evidence="8" id="KW-0472">Membrane</keyword>
<proteinExistence type="predicted"/>
<dbReference type="Gene3D" id="3.30.450.20">
    <property type="entry name" value="PAS domain"/>
    <property type="match status" value="3"/>
</dbReference>
<evidence type="ECO:0000256" key="8">
    <source>
        <dbReference type="ARBA" id="ARBA00023136"/>
    </source>
</evidence>
<dbReference type="InterPro" id="IPR004358">
    <property type="entry name" value="Sig_transdc_His_kin-like_C"/>
</dbReference>
<feature type="domain" description="PAS" evidence="10">
    <location>
        <begin position="198"/>
        <end position="273"/>
    </location>
</feature>
<dbReference type="CDD" id="cd00130">
    <property type="entry name" value="PAS"/>
    <property type="match status" value="2"/>
</dbReference>
<dbReference type="Proteomes" id="UP000290637">
    <property type="component" value="Chromosome"/>
</dbReference>
<accession>A0A4P6KS95</accession>
<name>A0A4P6KS95_9BURK</name>
<dbReference type="GO" id="GO:0000155">
    <property type="term" value="F:phosphorelay sensor kinase activity"/>
    <property type="evidence" value="ECO:0007669"/>
    <property type="project" value="InterPro"/>
</dbReference>
<feature type="domain" description="Histidine kinase" evidence="9">
    <location>
        <begin position="486"/>
        <end position="710"/>
    </location>
</feature>
<dbReference type="SMART" id="SM00086">
    <property type="entry name" value="PAC"/>
    <property type="match status" value="3"/>
</dbReference>
<dbReference type="InterPro" id="IPR013655">
    <property type="entry name" value="PAS_fold_3"/>
</dbReference>
<dbReference type="InterPro" id="IPR003594">
    <property type="entry name" value="HATPase_dom"/>
</dbReference>
<dbReference type="InterPro" id="IPR000014">
    <property type="entry name" value="PAS"/>
</dbReference>
<dbReference type="EC" id="2.7.13.3" evidence="3"/>
<evidence type="ECO:0000259" key="9">
    <source>
        <dbReference type="PROSITE" id="PS50109"/>
    </source>
</evidence>
<dbReference type="InterPro" id="IPR035965">
    <property type="entry name" value="PAS-like_dom_sf"/>
</dbReference>
<evidence type="ECO:0000256" key="4">
    <source>
        <dbReference type="ARBA" id="ARBA00022553"/>
    </source>
</evidence>
<dbReference type="SMART" id="SM00388">
    <property type="entry name" value="HisKA"/>
    <property type="match status" value="1"/>
</dbReference>
<sequence>MHDCWHAQQRCRRRRGRSSRIWPSPQPATFVTDQDQLLAFTLNGGATGARMRARDWSGHPLGALAQWPSALRTTLGTVLGSSFPTFVTWGEANYLFHNDAYLPMLGKRADSTLGQPYEQVWSEVWADLGPYVARVKDGESFFFENYATTLYRNGAPEQTWFTFSFSPVRDEAGLVRGMLCTVIEVTDKVLALARHKEAEERLALSLEASGNIGTWSVDLETATTHVDERFARLFQLDAAVAMAGTDLVRFTDMIHAEDRPHVLAAIDRAINDETLYDTEYRIPQRSGLDVWINARGKVFTSLETGRRQFAGIAIDVTERKLAERRRIESEQAAAEASMRAAESARRMEDSETRFRLMADDIPQIVWAANAAGINDYINTRWFEYTGEPLPRRPDWDWRPLIHPDDLPLLEEAWRACLATGHRFEIEHRLWHHTGQFRWVLNRAVPSTDAIGPHTRWLGTLTDIHDKKTGEEELRTQSRRKDEFLAMLAHELRNPLAPISTAAHMLALGRLDAEQARRSSEVIVRQVRHMTSLVDDLLDVSRVTRGLVELEREVVDLPSVLASAIEQVRPLVDARGHVLAVDMADAADAAGGLPLVHGDRVRLVQVVTNLLNNAAKYTPPNGRIAVSVTAGEGSVAIAVCDNGVGIAADVLPHVFELFTQAERTPDRSQGGLGIGLALVHSLVQLHGGTVCAASAGLGQGSTFTVTLPALAEMPAPA</sequence>
<dbReference type="PRINTS" id="PR00344">
    <property type="entry name" value="BCTRLSENSOR"/>
</dbReference>
<dbReference type="AlphaFoldDB" id="A0A4P6KS95"/>
<evidence type="ECO:0000313" key="12">
    <source>
        <dbReference type="EMBL" id="QBE61720.1"/>
    </source>
</evidence>
<dbReference type="GO" id="GO:0005886">
    <property type="term" value="C:plasma membrane"/>
    <property type="evidence" value="ECO:0007669"/>
    <property type="project" value="UniProtKB-SubCell"/>
</dbReference>
<dbReference type="InterPro" id="IPR005467">
    <property type="entry name" value="His_kinase_dom"/>
</dbReference>
<dbReference type="FunFam" id="1.10.287.130:FF:000001">
    <property type="entry name" value="Two-component sensor histidine kinase"/>
    <property type="match status" value="1"/>
</dbReference>
<keyword evidence="7" id="KW-0902">Two-component regulatory system</keyword>
<evidence type="ECO:0000256" key="7">
    <source>
        <dbReference type="ARBA" id="ARBA00023012"/>
    </source>
</evidence>